<evidence type="ECO:0000313" key="2">
    <source>
        <dbReference type="EMBL" id="MBG0569303.1"/>
    </source>
</evidence>
<dbReference type="RefSeq" id="WP_196421042.1">
    <property type="nucleotide sequence ID" value="NZ_JADQTO010000067.1"/>
</dbReference>
<comment type="caution">
    <text evidence="2">The sequence shown here is derived from an EMBL/GenBank/DDBJ whole genome shotgun (WGS) entry which is preliminary data.</text>
</comment>
<feature type="chain" id="PRO_5037334404" description="Secreted protein" evidence="1">
    <location>
        <begin position="31"/>
        <end position="308"/>
    </location>
</feature>
<proteinExistence type="predicted"/>
<gene>
    <name evidence="2" type="ORF">I4J89_48705</name>
</gene>
<dbReference type="Proteomes" id="UP000598146">
    <property type="component" value="Unassembled WGS sequence"/>
</dbReference>
<evidence type="ECO:0008006" key="4">
    <source>
        <dbReference type="Google" id="ProtNLM"/>
    </source>
</evidence>
<keyword evidence="3" id="KW-1185">Reference proteome</keyword>
<feature type="signal peptide" evidence="1">
    <location>
        <begin position="1"/>
        <end position="30"/>
    </location>
</feature>
<name>A0A931CKY6_9ACTN</name>
<accession>A0A931CKY6</accession>
<evidence type="ECO:0000256" key="1">
    <source>
        <dbReference type="SAM" id="SignalP"/>
    </source>
</evidence>
<dbReference type="AlphaFoldDB" id="A0A931CKY6"/>
<evidence type="ECO:0000313" key="3">
    <source>
        <dbReference type="Proteomes" id="UP000598146"/>
    </source>
</evidence>
<sequence length="308" mass="32497">MRTRTALRWPALAAALASVLVAAGSAPAGAEPDNDAALYAQCRQGMQDIAEEHSGTEHVSIAVVCKRSDGTVVDPKLWMPAAPVPPAPTPVSTGDQFGCITGPGRPVIGTALATARATAGEGETLIYEHGPLDGSETISSSGSAVHEFGLGDLVPGGNYRWRARVDADEQAGDVFWSPDDDELGWSPWCEFTVSADAVDYRKLGDVSLEALNELGLRPDRKYTVTLCGRQRRLLRAGTDIGPIGARMTLTGPRWTGLLLQLTGSAFLADEAALETNEGDPLPPDGTAYRRLVDAISVKLGGPRHPDFG</sequence>
<dbReference type="EMBL" id="JADQTO010000067">
    <property type="protein sequence ID" value="MBG0569303.1"/>
    <property type="molecule type" value="Genomic_DNA"/>
</dbReference>
<protein>
    <recommendedName>
        <fullName evidence="4">Secreted protein</fullName>
    </recommendedName>
</protein>
<reference evidence="2" key="1">
    <citation type="submission" date="2020-11" db="EMBL/GenBank/DDBJ databases">
        <title>Isolation and identification of active actinomycetes.</title>
        <authorList>
            <person name="Sun X."/>
        </authorList>
    </citation>
    <scope>NUCLEOTIDE SEQUENCE</scope>
    <source>
        <strain evidence="2">NEAU-A11</strain>
    </source>
</reference>
<organism evidence="2 3">
    <name type="scientific">Actinoplanes aureus</name>
    <dbReference type="NCBI Taxonomy" id="2792083"/>
    <lineage>
        <taxon>Bacteria</taxon>
        <taxon>Bacillati</taxon>
        <taxon>Actinomycetota</taxon>
        <taxon>Actinomycetes</taxon>
        <taxon>Micromonosporales</taxon>
        <taxon>Micromonosporaceae</taxon>
        <taxon>Actinoplanes</taxon>
    </lineage>
</organism>
<keyword evidence="1" id="KW-0732">Signal</keyword>